<evidence type="ECO:0000256" key="5">
    <source>
        <dbReference type="ARBA" id="ARBA00022643"/>
    </source>
</evidence>
<evidence type="ECO:0000256" key="9">
    <source>
        <dbReference type="ARBA" id="ARBA00049401"/>
    </source>
</evidence>
<dbReference type="PANTHER" id="PTHR42747:SF3">
    <property type="entry name" value="NITRONATE MONOOXYGENASE-RELATED"/>
    <property type="match status" value="1"/>
</dbReference>
<dbReference type="Gene3D" id="3.20.20.70">
    <property type="entry name" value="Aldolase class I"/>
    <property type="match status" value="1"/>
</dbReference>
<dbReference type="Proteomes" id="UP001296706">
    <property type="component" value="Unassembled WGS sequence"/>
</dbReference>
<evidence type="ECO:0000256" key="8">
    <source>
        <dbReference type="ARBA" id="ARBA00031155"/>
    </source>
</evidence>
<dbReference type="CDD" id="cd04730">
    <property type="entry name" value="NPD_like"/>
    <property type="match status" value="1"/>
</dbReference>
<dbReference type="InterPro" id="IPR004136">
    <property type="entry name" value="NMO"/>
</dbReference>
<keyword evidence="5" id="KW-0288">FMN</keyword>
<evidence type="ECO:0000256" key="1">
    <source>
        <dbReference type="ARBA" id="ARBA00001917"/>
    </source>
</evidence>
<evidence type="ECO:0000256" key="4">
    <source>
        <dbReference type="ARBA" id="ARBA00022630"/>
    </source>
</evidence>
<evidence type="ECO:0000313" key="11">
    <source>
        <dbReference type="Proteomes" id="UP001296706"/>
    </source>
</evidence>
<keyword evidence="7 10" id="KW-0503">Monooxygenase</keyword>
<proteinExistence type="inferred from homology"/>
<keyword evidence="11" id="KW-1185">Reference proteome</keyword>
<evidence type="ECO:0000256" key="7">
    <source>
        <dbReference type="ARBA" id="ARBA00023033"/>
    </source>
</evidence>
<comment type="cofactor">
    <cofactor evidence="1">
        <name>FMN</name>
        <dbReference type="ChEBI" id="CHEBI:58210"/>
    </cofactor>
</comment>
<dbReference type="PANTHER" id="PTHR42747">
    <property type="entry name" value="NITRONATE MONOOXYGENASE-RELATED"/>
    <property type="match status" value="1"/>
</dbReference>
<dbReference type="InterPro" id="IPR013785">
    <property type="entry name" value="Aldolase_TIM"/>
</dbReference>
<dbReference type="SUPFAM" id="SSF51412">
    <property type="entry name" value="Inosine monophosphate dehydrogenase (IMPDH)"/>
    <property type="match status" value="1"/>
</dbReference>
<comment type="caution">
    <text evidence="10">The sequence shown here is derived from an EMBL/GenBank/DDBJ whole genome shotgun (WGS) entry which is preliminary data.</text>
</comment>
<name>A0ABX1RBD3_9PSEU</name>
<evidence type="ECO:0000256" key="6">
    <source>
        <dbReference type="ARBA" id="ARBA00023002"/>
    </source>
</evidence>
<evidence type="ECO:0000256" key="3">
    <source>
        <dbReference type="ARBA" id="ARBA00022575"/>
    </source>
</evidence>
<evidence type="ECO:0000313" key="10">
    <source>
        <dbReference type="EMBL" id="NMH77716.1"/>
    </source>
</evidence>
<keyword evidence="3" id="KW-0216">Detoxification</keyword>
<keyword evidence="6" id="KW-0560">Oxidoreductase</keyword>
<evidence type="ECO:0000256" key="2">
    <source>
        <dbReference type="ARBA" id="ARBA00009881"/>
    </source>
</evidence>
<reference evidence="10 11" key="1">
    <citation type="submission" date="2020-04" db="EMBL/GenBank/DDBJ databases">
        <authorList>
            <person name="Klaysubun C."/>
            <person name="Duangmal K."/>
            <person name="Lipun K."/>
        </authorList>
    </citation>
    <scope>NUCLEOTIDE SEQUENCE [LARGE SCALE GENOMIC DNA]</scope>
    <source>
        <strain evidence="10 11">JCM 11839</strain>
    </source>
</reference>
<keyword evidence="4" id="KW-0285">Flavoprotein</keyword>
<dbReference type="GO" id="GO:0004497">
    <property type="term" value="F:monooxygenase activity"/>
    <property type="evidence" value="ECO:0007669"/>
    <property type="project" value="UniProtKB-KW"/>
</dbReference>
<comment type="similarity">
    <text evidence="2">Belongs to the nitronate monooxygenase family. NMO class I subfamily.</text>
</comment>
<comment type="catalytic activity">
    <reaction evidence="9">
        <text>3 propionate 3-nitronate + 3 O2 + H2O = 3 3-oxopropanoate + 2 nitrate + nitrite + H2O2 + 3 H(+)</text>
        <dbReference type="Rhea" id="RHEA:57332"/>
        <dbReference type="ChEBI" id="CHEBI:15377"/>
        <dbReference type="ChEBI" id="CHEBI:15378"/>
        <dbReference type="ChEBI" id="CHEBI:15379"/>
        <dbReference type="ChEBI" id="CHEBI:16240"/>
        <dbReference type="ChEBI" id="CHEBI:16301"/>
        <dbReference type="ChEBI" id="CHEBI:17632"/>
        <dbReference type="ChEBI" id="CHEBI:33190"/>
        <dbReference type="ChEBI" id="CHEBI:136067"/>
    </reaction>
</comment>
<organism evidence="10 11">
    <name type="scientific">Pseudonocardia xinjiangensis</name>
    <dbReference type="NCBI Taxonomy" id="75289"/>
    <lineage>
        <taxon>Bacteria</taxon>
        <taxon>Bacillati</taxon>
        <taxon>Actinomycetota</taxon>
        <taxon>Actinomycetes</taxon>
        <taxon>Pseudonocardiales</taxon>
        <taxon>Pseudonocardiaceae</taxon>
        <taxon>Pseudonocardia</taxon>
    </lineage>
</organism>
<protein>
    <recommendedName>
        <fullName evidence="8">Propionate 3-nitronate monooxygenase</fullName>
    </recommendedName>
</protein>
<dbReference type="EMBL" id="JAAXKY010000029">
    <property type="protein sequence ID" value="NMH77716.1"/>
    <property type="molecule type" value="Genomic_DNA"/>
</dbReference>
<gene>
    <name evidence="10" type="ORF">HF577_11555</name>
</gene>
<dbReference type="Pfam" id="PF03060">
    <property type="entry name" value="NMO"/>
    <property type="match status" value="1"/>
</dbReference>
<accession>A0ABX1RBD3</accession>
<sequence length="330" mass="34457">MAGACPPELAVAVAETGGMGGAGVLQFAPLRIAEWVEQFRAGSSGALQLNIWIPEPPVADPDERERRVAEAREFLGRFGTPDDAPGPPPPAFDAQCEAMLAARPTVISSIMGVFEPDFVRRLHEQGIAWFACATTLDDALTAQEAGADAIVAQGMEAGGHRGSFDQEAAERTDVGLFALLPRFADHLQVPIIAAGGIADGRGVAAALALGASAVQVGTALLRCPETGTSKEWAASLDGLAPEATVATRAYSGRLARAAPTPYVRAWTEPGAPRPAPFPDQLRLVGQLRRGEPDGMDEVNHWAGQSAALATEEPAGEVVARMWRDASGLLA</sequence>